<dbReference type="HAMAP" id="MF_01031">
    <property type="entry name" value="LeuD_type1"/>
    <property type="match status" value="1"/>
</dbReference>
<evidence type="ECO:0000256" key="9">
    <source>
        <dbReference type="ARBA" id="ARBA00022605"/>
    </source>
</evidence>
<evidence type="ECO:0000256" key="17">
    <source>
        <dbReference type="SAM" id="MobiDB-lite"/>
    </source>
</evidence>
<evidence type="ECO:0000259" key="19">
    <source>
        <dbReference type="Pfam" id="PF00694"/>
    </source>
</evidence>
<evidence type="ECO:0000256" key="16">
    <source>
        <dbReference type="ARBA" id="ARBA00033368"/>
    </source>
</evidence>
<comment type="function">
    <text evidence="2">Catalyzes the isomerization between 2-isopropylmalate and 3-isopropylmalate, via the formation of 2-isopropylmaleate.</text>
</comment>
<dbReference type="InterPro" id="IPR036008">
    <property type="entry name" value="Aconitase_4Fe-4S_dom"/>
</dbReference>
<protein>
    <recommendedName>
        <fullName evidence="7">3-isopropylmalate dehydratase</fullName>
        <ecNumber evidence="6">4.2.1.33</ecNumber>
    </recommendedName>
    <alternativeName>
        <fullName evidence="15">Alpha-IPM isomerase</fullName>
    </alternativeName>
    <alternativeName>
        <fullName evidence="16">Isopropylmalate isomerase</fullName>
    </alternativeName>
</protein>
<keyword evidence="10" id="KW-0479">Metal-binding</keyword>
<dbReference type="Pfam" id="PF00694">
    <property type="entry name" value="Aconitase_C"/>
    <property type="match status" value="1"/>
</dbReference>
<dbReference type="InterPro" id="IPR033940">
    <property type="entry name" value="IPMI_Swivel"/>
</dbReference>
<feature type="compositionally biased region" description="Basic and acidic residues" evidence="17">
    <location>
        <begin position="396"/>
        <end position="411"/>
    </location>
</feature>
<dbReference type="Gene3D" id="3.20.19.10">
    <property type="entry name" value="Aconitase, domain 4"/>
    <property type="match status" value="1"/>
</dbReference>
<sequence>MPPPPPTSLPPSLSLAHSLTLSPSHPSPPPLALALEAGFDFRQPGCSMCLAMNSDKLGSGERCASTSNRNFEGRQGAGGRTHLMSPIMAAAAAITGRLADVRALQLPEGAMQVLTVAGESSATQREMWSAATQSAGPIIREEGGGDGGGGGGGGMPRFTVVRGAAAPLNIPNVDTDLIIPKEFLKTIKRTGLGFAAFAEMRYHNPVEVATMGPEIARPNEDFVLNQPQYQDACILVAGPNFGCGSSREHAPWSISGMGIRCIISSSFADIFHSNCMKNGMVPVTLPRAQVLELLADAEALKEVEVDLEAQEVIRECGTRYSFDIDPFRKNCLLNGLDDIGLTMQKMGSIRAFETQRSELYPWLDGATTRVPRLFPVKDMPTETTSHTLETPSPEQWRAEVRARRRAARESRQQQQQQQAG</sequence>
<evidence type="ECO:0000256" key="11">
    <source>
        <dbReference type="ARBA" id="ARBA00023004"/>
    </source>
</evidence>
<feature type="domain" description="Aconitase/3-isopropylmalate dehydratase large subunit alpha/beta/alpha" evidence="18">
    <location>
        <begin position="36"/>
        <end position="96"/>
    </location>
</feature>
<feature type="compositionally biased region" description="Polar residues" evidence="17">
    <location>
        <begin position="381"/>
        <end position="393"/>
    </location>
</feature>
<evidence type="ECO:0000256" key="3">
    <source>
        <dbReference type="ARBA" id="ARBA00004729"/>
    </source>
</evidence>
<dbReference type="Pfam" id="PF00330">
    <property type="entry name" value="Aconitase"/>
    <property type="match status" value="1"/>
</dbReference>
<feature type="region of interest" description="Disordered" evidence="17">
    <location>
        <begin position="375"/>
        <end position="420"/>
    </location>
</feature>
<keyword evidence="13" id="KW-0456">Lyase</keyword>
<dbReference type="InterPro" id="IPR015928">
    <property type="entry name" value="Aconitase/3IPM_dehydase_swvl"/>
</dbReference>
<dbReference type="AlphaFoldDB" id="A0A7S3S5Z7"/>
<comment type="catalytic activity">
    <reaction evidence="1">
        <text>(2R,3S)-3-isopropylmalate = (2S)-2-isopropylmalate</text>
        <dbReference type="Rhea" id="RHEA:32287"/>
        <dbReference type="ChEBI" id="CHEBI:1178"/>
        <dbReference type="ChEBI" id="CHEBI:35121"/>
        <dbReference type="EC" id="4.2.1.33"/>
    </reaction>
</comment>
<proteinExistence type="inferred from homology"/>
<dbReference type="SUPFAM" id="SSF53732">
    <property type="entry name" value="Aconitase iron-sulfur domain"/>
    <property type="match status" value="1"/>
</dbReference>
<reference evidence="20" key="1">
    <citation type="submission" date="2021-01" db="EMBL/GenBank/DDBJ databases">
        <authorList>
            <person name="Corre E."/>
            <person name="Pelletier E."/>
            <person name="Niang G."/>
            <person name="Scheremetjew M."/>
            <person name="Finn R."/>
            <person name="Kale V."/>
            <person name="Holt S."/>
            <person name="Cochrane G."/>
            <person name="Meng A."/>
            <person name="Brown T."/>
            <person name="Cohen L."/>
        </authorList>
    </citation>
    <scope>NUCLEOTIDE SEQUENCE</scope>
    <source>
        <strain evidence="20">379</strain>
    </source>
</reference>
<keyword evidence="8" id="KW-0432">Leucine biosynthesis</keyword>
<evidence type="ECO:0000256" key="6">
    <source>
        <dbReference type="ARBA" id="ARBA00011998"/>
    </source>
</evidence>
<evidence type="ECO:0000256" key="4">
    <source>
        <dbReference type="ARBA" id="ARBA00009845"/>
    </source>
</evidence>
<dbReference type="GO" id="GO:0009098">
    <property type="term" value="P:L-leucine biosynthetic process"/>
    <property type="evidence" value="ECO:0007669"/>
    <property type="project" value="UniProtKB-UniPathway"/>
</dbReference>
<dbReference type="EC" id="4.2.1.33" evidence="6"/>
<dbReference type="InterPro" id="IPR004431">
    <property type="entry name" value="3-IsopropMal_deHydase_ssu"/>
</dbReference>
<evidence type="ECO:0000256" key="7">
    <source>
        <dbReference type="ARBA" id="ARBA00014371"/>
    </source>
</evidence>
<gene>
    <name evidence="20" type="ORF">EHUX00137_LOCUS14780</name>
</gene>
<dbReference type="NCBIfam" id="NF002458">
    <property type="entry name" value="PRK01641.1"/>
    <property type="match status" value="1"/>
</dbReference>
<dbReference type="GO" id="GO:0009316">
    <property type="term" value="C:3-isopropylmalate dehydratase complex"/>
    <property type="evidence" value="ECO:0007669"/>
    <property type="project" value="InterPro"/>
</dbReference>
<feature type="compositionally biased region" description="Low complexity" evidence="17">
    <location>
        <begin position="10"/>
        <end position="24"/>
    </location>
</feature>
<keyword evidence="14" id="KW-0100">Branched-chain amino acid biosynthesis</keyword>
<dbReference type="InterPro" id="IPR001030">
    <property type="entry name" value="Acoase/IPM_deHydtase_lsu_aba"/>
</dbReference>
<evidence type="ECO:0000256" key="15">
    <source>
        <dbReference type="ARBA" id="ARBA00031631"/>
    </source>
</evidence>
<comment type="pathway">
    <text evidence="3">Amino-acid biosynthesis; L-leucine biosynthesis; L-leucine from 3-methyl-2-oxobutanoate: step 2/4.</text>
</comment>
<comment type="subunit">
    <text evidence="5">Heterodimer of LeuC and LeuD.</text>
</comment>
<evidence type="ECO:0000259" key="18">
    <source>
        <dbReference type="Pfam" id="PF00330"/>
    </source>
</evidence>
<name>A0A7S3S5Z7_EMIHU</name>
<dbReference type="GO" id="GO:0003861">
    <property type="term" value="F:3-isopropylmalate dehydratase activity"/>
    <property type="evidence" value="ECO:0007669"/>
    <property type="project" value="UniProtKB-EC"/>
</dbReference>
<evidence type="ECO:0000313" key="20">
    <source>
        <dbReference type="EMBL" id="CAE0545193.1"/>
    </source>
</evidence>
<dbReference type="InterPro" id="IPR050075">
    <property type="entry name" value="LeuD"/>
</dbReference>
<dbReference type="PANTHER" id="PTHR43345">
    <property type="entry name" value="3-ISOPROPYLMALATE DEHYDRATASE SMALL SUBUNIT 2-RELATED-RELATED"/>
    <property type="match status" value="1"/>
</dbReference>
<comment type="similarity">
    <text evidence="4">Belongs to the LeuD family. LeuD type 1 subfamily.</text>
</comment>
<dbReference type="UniPathway" id="UPA00048">
    <property type="reaction ID" value="UER00071"/>
</dbReference>
<dbReference type="EMBL" id="HBIR01019511">
    <property type="protein sequence ID" value="CAE0545193.1"/>
    <property type="molecule type" value="Transcribed_RNA"/>
</dbReference>
<evidence type="ECO:0000256" key="10">
    <source>
        <dbReference type="ARBA" id="ARBA00022723"/>
    </source>
</evidence>
<evidence type="ECO:0000256" key="2">
    <source>
        <dbReference type="ARBA" id="ARBA00002695"/>
    </source>
</evidence>
<dbReference type="InterPro" id="IPR015931">
    <property type="entry name" value="Acnase/IPM_dHydase_lsu_aba_1/3"/>
</dbReference>
<organism evidence="20">
    <name type="scientific">Emiliania huxleyi</name>
    <name type="common">Coccolithophore</name>
    <name type="synonym">Pontosphaera huxleyi</name>
    <dbReference type="NCBI Taxonomy" id="2903"/>
    <lineage>
        <taxon>Eukaryota</taxon>
        <taxon>Haptista</taxon>
        <taxon>Haptophyta</taxon>
        <taxon>Prymnesiophyceae</taxon>
        <taxon>Isochrysidales</taxon>
        <taxon>Noelaerhabdaceae</taxon>
        <taxon>Emiliania</taxon>
    </lineage>
</organism>
<evidence type="ECO:0000256" key="13">
    <source>
        <dbReference type="ARBA" id="ARBA00023239"/>
    </source>
</evidence>
<feature type="domain" description="Aconitase A/isopropylmalate dehydratase small subunit swivel" evidence="19">
    <location>
        <begin position="155"/>
        <end position="287"/>
    </location>
</feature>
<dbReference type="SUPFAM" id="SSF52016">
    <property type="entry name" value="LeuD/IlvD-like"/>
    <property type="match status" value="1"/>
</dbReference>
<evidence type="ECO:0000256" key="5">
    <source>
        <dbReference type="ARBA" id="ARBA00011271"/>
    </source>
</evidence>
<keyword evidence="11" id="KW-0408">Iron</keyword>
<dbReference type="CDD" id="cd01577">
    <property type="entry name" value="IPMI_Swivel"/>
    <property type="match status" value="1"/>
</dbReference>
<accession>A0A7S3S5Z7</accession>
<evidence type="ECO:0000256" key="12">
    <source>
        <dbReference type="ARBA" id="ARBA00023014"/>
    </source>
</evidence>
<keyword evidence="9" id="KW-0028">Amino-acid biosynthesis</keyword>
<evidence type="ECO:0000256" key="14">
    <source>
        <dbReference type="ARBA" id="ARBA00023304"/>
    </source>
</evidence>
<dbReference type="FunFam" id="3.20.19.10:FF:000003">
    <property type="entry name" value="3-isopropylmalate dehydratase small subunit"/>
    <property type="match status" value="1"/>
</dbReference>
<keyword evidence="12" id="KW-0411">Iron-sulfur</keyword>
<evidence type="ECO:0000256" key="8">
    <source>
        <dbReference type="ARBA" id="ARBA00022430"/>
    </source>
</evidence>
<dbReference type="GO" id="GO:0051536">
    <property type="term" value="F:iron-sulfur cluster binding"/>
    <property type="evidence" value="ECO:0007669"/>
    <property type="project" value="UniProtKB-KW"/>
</dbReference>
<dbReference type="Gene3D" id="3.30.499.10">
    <property type="entry name" value="Aconitase, domain 3"/>
    <property type="match status" value="1"/>
</dbReference>
<feature type="region of interest" description="Disordered" evidence="17">
    <location>
        <begin position="1"/>
        <end position="26"/>
    </location>
</feature>
<dbReference type="GO" id="GO:0046872">
    <property type="term" value="F:metal ion binding"/>
    <property type="evidence" value="ECO:0007669"/>
    <property type="project" value="UniProtKB-KW"/>
</dbReference>
<evidence type="ECO:0000256" key="1">
    <source>
        <dbReference type="ARBA" id="ARBA00000491"/>
    </source>
</evidence>
<dbReference type="InterPro" id="IPR000573">
    <property type="entry name" value="AconitaseA/IPMdHydase_ssu_swvl"/>
</dbReference>
<dbReference type="PANTHER" id="PTHR43345:SF5">
    <property type="entry name" value="3-ISOPROPYLMALATE DEHYDRATASE SMALL SUBUNIT"/>
    <property type="match status" value="1"/>
</dbReference>
<dbReference type="NCBIfam" id="TIGR00171">
    <property type="entry name" value="leuD"/>
    <property type="match status" value="1"/>
</dbReference>